<proteinExistence type="predicted"/>
<sequence length="125" mass="14501">MAESTQGKPNKKPDYLSWFYGIFIVLVILWFYGKSLETPLTAREQYIKKCFEYYHASVPNLVDYVKERLRDPSSFEHIQTKYRDDGTDNLRVRMQYRAKNGFGGTNNETVSAIVQISTCNVLSAE</sequence>
<gene>
    <name evidence="2" type="ORF">HNQ68_003159</name>
</gene>
<comment type="caution">
    <text evidence="2">The sequence shown here is derived from an EMBL/GenBank/DDBJ whole genome shotgun (WGS) entry which is preliminary data.</text>
</comment>
<evidence type="ECO:0000313" key="3">
    <source>
        <dbReference type="Proteomes" id="UP000531231"/>
    </source>
</evidence>
<evidence type="ECO:0000313" key="2">
    <source>
        <dbReference type="EMBL" id="MBB5092602.1"/>
    </source>
</evidence>
<reference evidence="2 3" key="1">
    <citation type="submission" date="2020-08" db="EMBL/GenBank/DDBJ databases">
        <title>Genomic Encyclopedia of Type Strains, Phase IV (KMG-IV): sequencing the most valuable type-strain genomes for metagenomic binning, comparative biology and taxonomic classification.</title>
        <authorList>
            <person name="Goeker M."/>
        </authorList>
    </citation>
    <scope>NUCLEOTIDE SEQUENCE [LARGE SCALE GENOMIC DNA]</scope>
    <source>
        <strain evidence="2 3">DSM 25620</strain>
    </source>
</reference>
<protein>
    <submittedName>
        <fullName evidence="2">Uncharacterized protein</fullName>
    </submittedName>
</protein>
<organism evidence="2 3">
    <name type="scientific">Pseudochrobactrum saccharolyticum</name>
    <dbReference type="NCBI Taxonomy" id="354352"/>
    <lineage>
        <taxon>Bacteria</taxon>
        <taxon>Pseudomonadati</taxon>
        <taxon>Pseudomonadota</taxon>
        <taxon>Alphaproteobacteria</taxon>
        <taxon>Hyphomicrobiales</taxon>
        <taxon>Brucellaceae</taxon>
        <taxon>Pseudochrobactrum</taxon>
    </lineage>
</organism>
<keyword evidence="3" id="KW-1185">Reference proteome</keyword>
<keyword evidence="1" id="KW-0812">Transmembrane</keyword>
<keyword evidence="1" id="KW-1133">Transmembrane helix</keyword>
<dbReference type="Proteomes" id="UP000531231">
    <property type="component" value="Unassembled WGS sequence"/>
</dbReference>
<feature type="transmembrane region" description="Helical" evidence="1">
    <location>
        <begin position="15"/>
        <end position="33"/>
    </location>
</feature>
<dbReference type="AlphaFoldDB" id="A0A7W8ALK6"/>
<dbReference type="EMBL" id="JACHIL010000006">
    <property type="protein sequence ID" value="MBB5092602.1"/>
    <property type="molecule type" value="Genomic_DNA"/>
</dbReference>
<name>A0A7W8ALK6_9HYPH</name>
<evidence type="ECO:0000256" key="1">
    <source>
        <dbReference type="SAM" id="Phobius"/>
    </source>
</evidence>
<dbReference type="RefSeq" id="WP_151160324.1">
    <property type="nucleotide sequence ID" value="NZ_JACHIL010000006.1"/>
</dbReference>
<accession>A0A7W8ALK6</accession>
<keyword evidence="1" id="KW-0472">Membrane</keyword>